<sequence length="642" mass="74710">MKRLFFILVFILTSFDSYSQEILSQHTIDTISFAKTNWPYISKIKYSLENNRSLKGWTKYYTFKSYVHLFKLENDSALSNAHKAIKAYESLEQGHTGADGIAHKAYYIRGLREYFEKKSLSALKTLYRGLELTSQYPESPDKKSWRFYILERISYLHIDLGDIDLALRARKEAFEDSIWANHRFEASNNRLDIGLLYKRKKKYDSAKVYFKEALRMYNDTSLLDKDNYDKDVFFINQVTALDALGDIALHQNQKDSAYRNFSKANKIFSDKELINSDLLPGIYKLGPLTSYGYMLFYQNNLNQSEAVLNQVRDSLRKKYSYSRVERDLYVRVCDFMNKVYLKQGAHEKSISTLSELNKYLITYNEKSIAKQLQLYASEFELEEKDESISKLEELTEQQTTIVQQKNVINWVLGGLFLSFLILGVVLFRQNKLNNKYKTAILEQRLLRSQLNPHFLFNALGRIVNLSSGNSEKVIPYTLKLSGLLRSILENSREEFVFLEEEIQTINDYLELQSNFSQRFNYVVYIDKDVDVENIMIPPMFIQPFVENAIEHGISNVKDGNISISISKQDKGKLIKCSIVDNGLGYSNAEKVKTLKSDYESISGSILRERFKIYSKSLKVNSRFEITEENGTKVDVFLPFILE</sequence>
<dbReference type="InterPro" id="IPR011990">
    <property type="entry name" value="TPR-like_helical_dom_sf"/>
</dbReference>
<dbReference type="GO" id="GO:0016301">
    <property type="term" value="F:kinase activity"/>
    <property type="evidence" value="ECO:0007669"/>
    <property type="project" value="UniProtKB-KW"/>
</dbReference>
<dbReference type="PANTHER" id="PTHR34220:SF7">
    <property type="entry name" value="SENSOR HISTIDINE KINASE YPDA"/>
    <property type="match status" value="1"/>
</dbReference>
<proteinExistence type="predicted"/>
<keyword evidence="2" id="KW-0812">Transmembrane</keyword>
<keyword evidence="4" id="KW-0418">Kinase</keyword>
<dbReference type="PANTHER" id="PTHR34220">
    <property type="entry name" value="SENSOR HISTIDINE KINASE YPDA"/>
    <property type="match status" value="1"/>
</dbReference>
<keyword evidence="1" id="KW-0802">TPR repeat</keyword>
<dbReference type="Gene3D" id="3.30.565.10">
    <property type="entry name" value="Histidine kinase-like ATPase, C-terminal domain"/>
    <property type="match status" value="1"/>
</dbReference>
<organism evidence="4 5">
    <name type="scientific">Aquimarina gracilis</name>
    <dbReference type="NCBI Taxonomy" id="874422"/>
    <lineage>
        <taxon>Bacteria</taxon>
        <taxon>Pseudomonadati</taxon>
        <taxon>Bacteroidota</taxon>
        <taxon>Flavobacteriia</taxon>
        <taxon>Flavobacteriales</taxon>
        <taxon>Flavobacteriaceae</taxon>
        <taxon>Aquimarina</taxon>
    </lineage>
</organism>
<protein>
    <submittedName>
        <fullName evidence="4">Histidine kinase</fullName>
    </submittedName>
</protein>
<evidence type="ECO:0000256" key="1">
    <source>
        <dbReference type="PROSITE-ProRule" id="PRU00339"/>
    </source>
</evidence>
<name>A0ABU5ZYI4_9FLAO</name>
<evidence type="ECO:0000259" key="3">
    <source>
        <dbReference type="Pfam" id="PF06580"/>
    </source>
</evidence>
<dbReference type="InterPro" id="IPR019734">
    <property type="entry name" value="TPR_rpt"/>
</dbReference>
<reference evidence="4 5" key="1">
    <citation type="journal article" date="2013" name="Int. J. Syst. Evol. Microbiol.">
        <title>Aquimarina gracilis sp. nov., isolated from the gut microflora of a mussel, Mytilus coruscus, and emended description of Aquimarina spongiae.</title>
        <authorList>
            <person name="Park S.C."/>
            <person name="Choe H.N."/>
            <person name="Baik K.S."/>
            <person name="Seong C.N."/>
        </authorList>
    </citation>
    <scope>NUCLEOTIDE SEQUENCE [LARGE SCALE GENOMIC DNA]</scope>
    <source>
        <strain evidence="4 5">PSC32</strain>
    </source>
</reference>
<feature type="domain" description="Signal transduction histidine kinase internal region" evidence="3">
    <location>
        <begin position="442"/>
        <end position="513"/>
    </location>
</feature>
<comment type="caution">
    <text evidence="4">The sequence shown here is derived from an EMBL/GenBank/DDBJ whole genome shotgun (WGS) entry which is preliminary data.</text>
</comment>
<accession>A0ABU5ZYI4</accession>
<keyword evidence="2" id="KW-1133">Transmembrane helix</keyword>
<keyword evidence="4" id="KW-0808">Transferase</keyword>
<keyword evidence="5" id="KW-1185">Reference proteome</keyword>
<dbReference type="PROSITE" id="PS50005">
    <property type="entry name" value="TPR"/>
    <property type="match status" value="1"/>
</dbReference>
<feature type="repeat" description="TPR" evidence="1">
    <location>
        <begin position="187"/>
        <end position="220"/>
    </location>
</feature>
<dbReference type="SUPFAM" id="SSF48452">
    <property type="entry name" value="TPR-like"/>
    <property type="match status" value="1"/>
</dbReference>
<evidence type="ECO:0000256" key="2">
    <source>
        <dbReference type="SAM" id="Phobius"/>
    </source>
</evidence>
<dbReference type="Proteomes" id="UP001327027">
    <property type="component" value="Unassembled WGS sequence"/>
</dbReference>
<dbReference type="EMBL" id="JAYKLX010000007">
    <property type="protein sequence ID" value="MEB3346959.1"/>
    <property type="molecule type" value="Genomic_DNA"/>
</dbReference>
<dbReference type="Gene3D" id="1.25.40.10">
    <property type="entry name" value="Tetratricopeptide repeat domain"/>
    <property type="match status" value="1"/>
</dbReference>
<dbReference type="RefSeq" id="WP_344821134.1">
    <property type="nucleotide sequence ID" value="NZ_BAABAW010000020.1"/>
</dbReference>
<keyword evidence="2" id="KW-0472">Membrane</keyword>
<evidence type="ECO:0000313" key="5">
    <source>
        <dbReference type="Proteomes" id="UP001327027"/>
    </source>
</evidence>
<dbReference type="InterPro" id="IPR036890">
    <property type="entry name" value="HATPase_C_sf"/>
</dbReference>
<dbReference type="InterPro" id="IPR050640">
    <property type="entry name" value="Bact_2-comp_sensor_kinase"/>
</dbReference>
<gene>
    <name evidence="4" type="ORF">U6A24_15905</name>
</gene>
<feature type="transmembrane region" description="Helical" evidence="2">
    <location>
        <begin position="407"/>
        <end position="427"/>
    </location>
</feature>
<dbReference type="SUPFAM" id="SSF55874">
    <property type="entry name" value="ATPase domain of HSP90 chaperone/DNA topoisomerase II/histidine kinase"/>
    <property type="match status" value="1"/>
</dbReference>
<dbReference type="Pfam" id="PF06580">
    <property type="entry name" value="His_kinase"/>
    <property type="match status" value="1"/>
</dbReference>
<dbReference type="InterPro" id="IPR010559">
    <property type="entry name" value="Sig_transdc_His_kin_internal"/>
</dbReference>
<evidence type="ECO:0000313" key="4">
    <source>
        <dbReference type="EMBL" id="MEB3346959.1"/>
    </source>
</evidence>